<dbReference type="PROSITE" id="PS51257">
    <property type="entry name" value="PROKAR_LIPOPROTEIN"/>
    <property type="match status" value="1"/>
</dbReference>
<dbReference type="RefSeq" id="WP_183978488.1">
    <property type="nucleotide sequence ID" value="NZ_JACIBY010000014.1"/>
</dbReference>
<reference evidence="1 2" key="1">
    <citation type="submission" date="2020-08" db="EMBL/GenBank/DDBJ databases">
        <title>Genomic Encyclopedia of Type Strains, Phase IV (KMG-IV): sequencing the most valuable type-strain genomes for metagenomic binning, comparative biology and taxonomic classification.</title>
        <authorList>
            <person name="Goeker M."/>
        </authorList>
    </citation>
    <scope>NUCLEOTIDE SEQUENCE [LARGE SCALE GENOMIC DNA]</scope>
    <source>
        <strain evidence="1 2">DSM 17976</strain>
    </source>
</reference>
<accession>A0A7W5ZP33</accession>
<evidence type="ECO:0000313" key="2">
    <source>
        <dbReference type="Proteomes" id="UP000541352"/>
    </source>
</evidence>
<sequence>MKKTICWALLMGLGACQTQQGESTQNDTTKVAEVPIVGGDLDKHGCKGSAGYTWSSVKNNCVRLFEQGVRLNPQDTTLNQTVSAFVIFADDAKENAGEVELFLPTLADSSIILSPLQDNGAGTWGNGNYLLTQWKGVYTLEEKKKVLYQGGR</sequence>
<keyword evidence="2" id="KW-1185">Reference proteome</keyword>
<organism evidence="1 2">
    <name type="scientific">Runella defluvii</name>
    <dbReference type="NCBI Taxonomy" id="370973"/>
    <lineage>
        <taxon>Bacteria</taxon>
        <taxon>Pseudomonadati</taxon>
        <taxon>Bacteroidota</taxon>
        <taxon>Cytophagia</taxon>
        <taxon>Cytophagales</taxon>
        <taxon>Spirosomataceae</taxon>
        <taxon>Runella</taxon>
    </lineage>
</organism>
<dbReference type="EMBL" id="JACIBY010000014">
    <property type="protein sequence ID" value="MBB3841072.1"/>
    <property type="molecule type" value="Genomic_DNA"/>
</dbReference>
<name>A0A7W5ZP33_9BACT</name>
<proteinExistence type="predicted"/>
<evidence type="ECO:0000313" key="1">
    <source>
        <dbReference type="EMBL" id="MBB3841072.1"/>
    </source>
</evidence>
<evidence type="ECO:0008006" key="3">
    <source>
        <dbReference type="Google" id="ProtNLM"/>
    </source>
</evidence>
<protein>
    <recommendedName>
        <fullName evidence="3">Lipoprotein</fullName>
    </recommendedName>
</protein>
<gene>
    <name evidence="1" type="ORF">FHS57_005093</name>
</gene>
<dbReference type="Proteomes" id="UP000541352">
    <property type="component" value="Unassembled WGS sequence"/>
</dbReference>
<comment type="caution">
    <text evidence="1">The sequence shown here is derived from an EMBL/GenBank/DDBJ whole genome shotgun (WGS) entry which is preliminary data.</text>
</comment>
<dbReference type="AlphaFoldDB" id="A0A7W5ZP33"/>